<keyword evidence="2" id="KW-1185">Reference proteome</keyword>
<gene>
    <name evidence="1" type="ORF">QFC20_003711</name>
</gene>
<reference evidence="1" key="1">
    <citation type="submission" date="2023-04" db="EMBL/GenBank/DDBJ databases">
        <title>Draft Genome sequencing of Naganishia species isolated from polar environments using Oxford Nanopore Technology.</title>
        <authorList>
            <person name="Leo P."/>
            <person name="Venkateswaran K."/>
        </authorList>
    </citation>
    <scope>NUCLEOTIDE SEQUENCE</scope>
    <source>
        <strain evidence="1">MNA-CCFEE 5262</strain>
    </source>
</reference>
<comment type="caution">
    <text evidence="1">The sequence shown here is derived from an EMBL/GenBank/DDBJ whole genome shotgun (WGS) entry which is preliminary data.</text>
</comment>
<protein>
    <submittedName>
        <fullName evidence="1">Uncharacterized protein</fullName>
    </submittedName>
</protein>
<dbReference type="Proteomes" id="UP001230649">
    <property type="component" value="Unassembled WGS sequence"/>
</dbReference>
<proteinExistence type="predicted"/>
<evidence type="ECO:0000313" key="2">
    <source>
        <dbReference type="Proteomes" id="UP001230649"/>
    </source>
</evidence>
<sequence>MLKLGHSSKLPCRTAARYINPAPAAKQPSTLIEVVYLRLHPIFAISNCFKSPDQDGTMPAQANVFNNRLDVELRGIEEKRRKTLEAVLAGHQSALHHGTAMDFHPDYMISRYRAHDEDKGNLDALLAQAGTDPESFWRDVESQAMEFELAGDESVGEYRRRILALKREERGF</sequence>
<accession>A0ACC2W8M2</accession>
<organism evidence="1 2">
    <name type="scientific">Naganishia adeliensis</name>
    <dbReference type="NCBI Taxonomy" id="92952"/>
    <lineage>
        <taxon>Eukaryota</taxon>
        <taxon>Fungi</taxon>
        <taxon>Dikarya</taxon>
        <taxon>Basidiomycota</taxon>
        <taxon>Agaricomycotina</taxon>
        <taxon>Tremellomycetes</taxon>
        <taxon>Filobasidiales</taxon>
        <taxon>Filobasidiaceae</taxon>
        <taxon>Naganishia</taxon>
    </lineage>
</organism>
<evidence type="ECO:0000313" key="1">
    <source>
        <dbReference type="EMBL" id="KAJ9107766.1"/>
    </source>
</evidence>
<dbReference type="EMBL" id="JASBWS010000036">
    <property type="protein sequence ID" value="KAJ9107766.1"/>
    <property type="molecule type" value="Genomic_DNA"/>
</dbReference>
<name>A0ACC2W8M2_9TREE</name>